<keyword evidence="4 6" id="KW-0732">Signal</keyword>
<dbReference type="OrthoDB" id="362670at2"/>
<keyword evidence="3" id="KW-0813">Transport</keyword>
<evidence type="ECO:0000256" key="1">
    <source>
        <dbReference type="ARBA" id="ARBA00004196"/>
    </source>
</evidence>
<comment type="subcellular location">
    <subcellularLocation>
        <location evidence="1">Cell envelope</location>
    </subcellularLocation>
</comment>
<comment type="caution">
    <text evidence="7">The sequence shown here is derived from an EMBL/GenBank/DDBJ whole genome shotgun (WGS) entry which is preliminary data.</text>
</comment>
<feature type="compositionally biased region" description="Low complexity" evidence="5">
    <location>
        <begin position="22"/>
        <end position="53"/>
    </location>
</feature>
<feature type="chain" id="PRO_5038937368" description="Extracellular solute-binding protein" evidence="6">
    <location>
        <begin position="22"/>
        <end position="470"/>
    </location>
</feature>
<evidence type="ECO:0008006" key="9">
    <source>
        <dbReference type="Google" id="ProtNLM"/>
    </source>
</evidence>
<accession>A0A0J9BFC1</accession>
<dbReference type="GO" id="GO:0030313">
    <property type="term" value="C:cell envelope"/>
    <property type="evidence" value="ECO:0007669"/>
    <property type="project" value="UniProtKB-SubCell"/>
</dbReference>
<reference evidence="7 8" key="1">
    <citation type="submission" date="2011-04" db="EMBL/GenBank/DDBJ databases">
        <title>The Genome Sequence of Clostridium citroniae WAL-19142.</title>
        <authorList>
            <consortium name="The Broad Institute Genome Sequencing Platform"/>
            <person name="Earl A."/>
            <person name="Ward D."/>
            <person name="Feldgarden M."/>
            <person name="Gevers D."/>
            <person name="Warren Y.A."/>
            <person name="Tyrrell K.L."/>
            <person name="Citron D.M."/>
            <person name="Goldstein E.J."/>
            <person name="Daigneault M."/>
            <person name="Allen-Vercoe E."/>
            <person name="Young S.K."/>
            <person name="Zeng Q."/>
            <person name="Gargeya S."/>
            <person name="Fitzgerald M."/>
            <person name="Haas B."/>
            <person name="Abouelleil A."/>
            <person name="Alvarado L."/>
            <person name="Arachchi H.M."/>
            <person name="Berlin A."/>
            <person name="Brown A."/>
            <person name="Chapman S.B."/>
            <person name="Chen Z."/>
            <person name="Dunbar C."/>
            <person name="Freedman E."/>
            <person name="Gearin G."/>
            <person name="Gellesch M."/>
            <person name="Goldberg J."/>
            <person name="Griggs A."/>
            <person name="Gujja S."/>
            <person name="Heilman E.R."/>
            <person name="Heiman D."/>
            <person name="Howarth C."/>
            <person name="Larson L."/>
            <person name="Lui A."/>
            <person name="MacDonald P.J."/>
            <person name="Mehta T."/>
            <person name="Montmayeur A."/>
            <person name="Murphy C."/>
            <person name="Neiman D."/>
            <person name="Pearson M."/>
            <person name="Priest M."/>
            <person name="Roberts A."/>
            <person name="Saif S."/>
            <person name="Shea T."/>
            <person name="Shenoy N."/>
            <person name="Sisk P."/>
            <person name="Stolte C."/>
            <person name="Sykes S."/>
            <person name="White J."/>
            <person name="Yandava C."/>
            <person name="Wortman J."/>
            <person name="Nusbaum C."/>
            <person name="Birren B."/>
        </authorList>
    </citation>
    <scope>NUCLEOTIDE SEQUENCE [LARGE SCALE GENOMIC DNA]</scope>
    <source>
        <strain evidence="7 8">WAL-19142</strain>
    </source>
</reference>
<comment type="similarity">
    <text evidence="2">Belongs to the bacterial solute-binding protein 1 family.</text>
</comment>
<dbReference type="RefSeq" id="WP_048929057.1">
    <property type="nucleotide sequence ID" value="NZ_KQ235875.1"/>
</dbReference>
<dbReference type="AlphaFoldDB" id="A0A0J9BFC1"/>
<dbReference type="InterPro" id="IPR006059">
    <property type="entry name" value="SBP"/>
</dbReference>
<evidence type="ECO:0000256" key="3">
    <source>
        <dbReference type="ARBA" id="ARBA00022448"/>
    </source>
</evidence>
<dbReference type="Pfam" id="PF01547">
    <property type="entry name" value="SBP_bac_1"/>
    <property type="match status" value="1"/>
</dbReference>
<evidence type="ECO:0000313" key="7">
    <source>
        <dbReference type="EMBL" id="KMW11029.1"/>
    </source>
</evidence>
<dbReference type="Gene3D" id="3.40.190.10">
    <property type="entry name" value="Periplasmic binding protein-like II"/>
    <property type="match status" value="1"/>
</dbReference>
<name>A0A0J9BFC1_9FIRM</name>
<dbReference type="PANTHER" id="PTHR43649:SF31">
    <property type="entry name" value="SN-GLYCEROL-3-PHOSPHATE-BINDING PERIPLASMIC PROTEIN UGPB"/>
    <property type="match status" value="1"/>
</dbReference>
<dbReference type="PANTHER" id="PTHR43649">
    <property type="entry name" value="ARABINOSE-BINDING PROTEIN-RELATED"/>
    <property type="match status" value="1"/>
</dbReference>
<evidence type="ECO:0000256" key="4">
    <source>
        <dbReference type="ARBA" id="ARBA00022729"/>
    </source>
</evidence>
<evidence type="ECO:0000313" key="8">
    <source>
        <dbReference type="Proteomes" id="UP000037392"/>
    </source>
</evidence>
<feature type="region of interest" description="Disordered" evidence="5">
    <location>
        <begin position="22"/>
        <end position="65"/>
    </location>
</feature>
<dbReference type="EMBL" id="ADLK01000056">
    <property type="protein sequence ID" value="KMW11029.1"/>
    <property type="molecule type" value="Genomic_DNA"/>
</dbReference>
<feature type="signal peptide" evidence="6">
    <location>
        <begin position="1"/>
        <end position="21"/>
    </location>
</feature>
<sequence length="470" mass="51336">MKNLKRITILAMAGAMAFTTAGCGSTSSNSTKSGSEAGTAGSSAGSSAASGETTEIRIWTKGSGPDEGIQKLIESFNESQSEVHATYEYYGENYSSVVQMAISGDSAPDILECSGGITVQTLAKQGQIIPVDDCITDEIKENYNPSAFTPEEFYLNGELYSVPVRVSAYRLLYNKDLFEKAGLNPEEPPKTLEEMREYAKKITEAGGGEAYGFGLPLGVAQIWERVIDPILYATSDVQRYGWNNATKSYDFGSNKDYFNFYVDMMKDGSLFPGYLTLGIDTLRANFAAGTIGMYIDGTWMPGSYATQMDAKCNWDSAPLPVFESDTADKYWAEGGVNWVVGNGKNVEAAKKFYTYWLSNQTIANQYMPVPRNDNRANDLDSLGIEDLNLQGVEYSFKTDDLDIPKFEPHKFISLEGDDRNTVFTNLFAKAAEGADISADLDAAVEDLNQRYTLGLEDAIASGSIDESSVK</sequence>
<gene>
    <name evidence="7" type="ORF">HMPREF9470_00316</name>
</gene>
<proteinExistence type="inferred from homology"/>
<dbReference type="PROSITE" id="PS51257">
    <property type="entry name" value="PROKAR_LIPOPROTEIN"/>
    <property type="match status" value="1"/>
</dbReference>
<organism evidence="7 8">
    <name type="scientific">[Clostridium] citroniae WAL-19142</name>
    <dbReference type="NCBI Taxonomy" id="742734"/>
    <lineage>
        <taxon>Bacteria</taxon>
        <taxon>Bacillati</taxon>
        <taxon>Bacillota</taxon>
        <taxon>Clostridia</taxon>
        <taxon>Lachnospirales</taxon>
        <taxon>Lachnospiraceae</taxon>
        <taxon>Enterocloster</taxon>
    </lineage>
</organism>
<dbReference type="PATRIC" id="fig|742734.4.peg.339"/>
<evidence type="ECO:0000256" key="6">
    <source>
        <dbReference type="SAM" id="SignalP"/>
    </source>
</evidence>
<dbReference type="GeneID" id="93162869"/>
<evidence type="ECO:0000256" key="5">
    <source>
        <dbReference type="SAM" id="MobiDB-lite"/>
    </source>
</evidence>
<dbReference type="Proteomes" id="UP000037392">
    <property type="component" value="Unassembled WGS sequence"/>
</dbReference>
<evidence type="ECO:0000256" key="2">
    <source>
        <dbReference type="ARBA" id="ARBA00008520"/>
    </source>
</evidence>
<dbReference type="SUPFAM" id="SSF53850">
    <property type="entry name" value="Periplasmic binding protein-like II"/>
    <property type="match status" value="1"/>
</dbReference>
<dbReference type="InterPro" id="IPR050490">
    <property type="entry name" value="Bact_solute-bd_prot1"/>
</dbReference>
<protein>
    <recommendedName>
        <fullName evidence="9">Extracellular solute-binding protein</fullName>
    </recommendedName>
</protein>